<dbReference type="InterPro" id="IPR014043">
    <property type="entry name" value="Acyl_transferase_dom"/>
</dbReference>
<dbReference type="Gene3D" id="3.30.70.3290">
    <property type="match status" value="1"/>
</dbReference>
<evidence type="ECO:0000256" key="15">
    <source>
        <dbReference type="ARBA" id="ARBA00044883"/>
    </source>
</evidence>
<dbReference type="PANTHER" id="PTHR43775">
    <property type="entry name" value="FATTY ACID SYNTHASE"/>
    <property type="match status" value="1"/>
</dbReference>
<dbReference type="InterPro" id="IPR029063">
    <property type="entry name" value="SAM-dependent_MTases_sf"/>
</dbReference>
<dbReference type="Gene3D" id="3.40.47.10">
    <property type="match status" value="1"/>
</dbReference>
<dbReference type="Gene3D" id="3.90.180.10">
    <property type="entry name" value="Medium-chain alcohol dehydrogenases, catalytic domain"/>
    <property type="match status" value="1"/>
</dbReference>
<dbReference type="InterPro" id="IPR016039">
    <property type="entry name" value="Thiolase-like"/>
</dbReference>
<dbReference type="SUPFAM" id="SSF47336">
    <property type="entry name" value="ACP-like"/>
    <property type="match status" value="1"/>
</dbReference>
<dbReference type="InterPro" id="IPR020806">
    <property type="entry name" value="PKS_PP-bd"/>
</dbReference>
<dbReference type="SUPFAM" id="SSF55048">
    <property type="entry name" value="Probable ACP-binding domain of malonyl-CoA ACP transacylase"/>
    <property type="match status" value="1"/>
</dbReference>
<dbReference type="SMART" id="SM00825">
    <property type="entry name" value="PKS_KS"/>
    <property type="match status" value="1"/>
</dbReference>
<dbReference type="InterPro" id="IPR018201">
    <property type="entry name" value="Ketoacyl_synth_AS"/>
</dbReference>
<dbReference type="GO" id="GO:0004312">
    <property type="term" value="F:fatty acid synthase activity"/>
    <property type="evidence" value="ECO:0007669"/>
    <property type="project" value="UniProtKB-EC"/>
</dbReference>
<feature type="domain" description="Ketosynthase family 3 (KS3)" evidence="19">
    <location>
        <begin position="26"/>
        <end position="428"/>
    </location>
</feature>
<dbReference type="InterPro" id="IPR014030">
    <property type="entry name" value="Ketoacyl_synth_N"/>
</dbReference>
<dbReference type="SMART" id="SM00829">
    <property type="entry name" value="PKS_ER"/>
    <property type="match status" value="1"/>
</dbReference>
<dbReference type="Pfam" id="PF08659">
    <property type="entry name" value="KR"/>
    <property type="match status" value="1"/>
</dbReference>
<keyword evidence="7" id="KW-0378">Hydrolase</keyword>
<keyword evidence="4" id="KW-0444">Lipid biosynthesis</keyword>
<evidence type="ECO:0000256" key="13">
    <source>
        <dbReference type="ARBA" id="ARBA00023160"/>
    </source>
</evidence>
<dbReference type="PROSITE" id="PS52004">
    <property type="entry name" value="KS3_2"/>
    <property type="match status" value="1"/>
</dbReference>
<dbReference type="SUPFAM" id="SSF51735">
    <property type="entry name" value="NAD(P)-binding Rossmann-fold domains"/>
    <property type="match status" value="2"/>
</dbReference>
<evidence type="ECO:0000256" key="17">
    <source>
        <dbReference type="SAM" id="MobiDB-lite"/>
    </source>
</evidence>
<gene>
    <name evidence="21" type="ORF">RRG08_009359</name>
</gene>
<evidence type="ECO:0000256" key="7">
    <source>
        <dbReference type="ARBA" id="ARBA00022801"/>
    </source>
</evidence>
<feature type="compositionally biased region" description="Basic and acidic residues" evidence="17">
    <location>
        <begin position="1"/>
        <end position="13"/>
    </location>
</feature>
<proteinExistence type="evidence at protein level"/>
<organism evidence="21 22">
    <name type="scientific">Elysia crispata</name>
    <name type="common">lettuce slug</name>
    <dbReference type="NCBI Taxonomy" id="231223"/>
    <lineage>
        <taxon>Eukaryota</taxon>
        <taxon>Metazoa</taxon>
        <taxon>Spiralia</taxon>
        <taxon>Lophotrochozoa</taxon>
        <taxon>Mollusca</taxon>
        <taxon>Gastropoda</taxon>
        <taxon>Heterobranchia</taxon>
        <taxon>Euthyneura</taxon>
        <taxon>Panpulmonata</taxon>
        <taxon>Sacoglossa</taxon>
        <taxon>Placobranchoidea</taxon>
        <taxon>Plakobranchidae</taxon>
        <taxon>Elysia</taxon>
    </lineage>
</organism>
<dbReference type="InterPro" id="IPR016035">
    <property type="entry name" value="Acyl_Trfase/lysoPLipase"/>
</dbReference>
<comment type="caution">
    <text evidence="21">The sequence shown here is derived from an EMBL/GenBank/DDBJ whole genome shotgun (WGS) entry which is preliminary data.</text>
</comment>
<dbReference type="Pfam" id="PF00109">
    <property type="entry name" value="ketoacyl-synt"/>
    <property type="match status" value="1"/>
</dbReference>
<dbReference type="Gene3D" id="3.40.50.150">
    <property type="entry name" value="Vaccinia Virus protein VP39"/>
    <property type="match status" value="1"/>
</dbReference>
<evidence type="ECO:0000256" key="14">
    <source>
        <dbReference type="ARBA" id="ARBA00023268"/>
    </source>
</evidence>
<dbReference type="InterPro" id="IPR020807">
    <property type="entry name" value="PKS_DH"/>
</dbReference>
<dbReference type="PDB" id="9CQ1">
    <property type="method" value="EM"/>
    <property type="resolution" value="4.30 A"/>
    <property type="chains" value="A/B=1-2268"/>
</dbReference>
<dbReference type="InterPro" id="IPR049900">
    <property type="entry name" value="PKS_mFAS_DH"/>
</dbReference>
<evidence type="ECO:0000256" key="3">
    <source>
        <dbReference type="ARBA" id="ARBA00022450"/>
    </source>
</evidence>
<keyword evidence="10" id="KW-0560">Oxidoreductase</keyword>
<reference evidence="23 24" key="2">
    <citation type="journal article" date="2025" name="Proc. Natl. Acad. Sci. U.S.A.">
        <title>The structure of full-length AFPK supports the ACP linker in a role that regulates iterative polyketide and fatty acid assembly.</title>
        <authorList>
            <person name="Schubert H.L."/>
            <person name="Li F."/>
            <person name="Hill C.P."/>
            <person name="Schmidt E.W."/>
        </authorList>
    </citation>
    <scope>STRUCTURE BY ELECTRON MICROSCOPY (3.50 ANGSTROMS)</scope>
</reference>
<dbReference type="GO" id="GO:0004315">
    <property type="term" value="F:3-oxoacyl-[acyl-carrier-protein] synthase activity"/>
    <property type="evidence" value="ECO:0007669"/>
    <property type="project" value="InterPro"/>
</dbReference>
<keyword evidence="8" id="KW-0276">Fatty acid metabolism</keyword>
<evidence type="ECO:0000256" key="16">
    <source>
        <dbReference type="PROSITE-ProRule" id="PRU01363"/>
    </source>
</evidence>
<dbReference type="SMART" id="SM00826">
    <property type="entry name" value="PKS_DH"/>
    <property type="match status" value="1"/>
</dbReference>
<dbReference type="InterPro" id="IPR050091">
    <property type="entry name" value="PKS_NRPS_Biosynth_Enz"/>
</dbReference>
<evidence type="ECO:0000256" key="12">
    <source>
        <dbReference type="ARBA" id="ARBA00023098"/>
    </source>
</evidence>
<dbReference type="GO" id="GO:0006633">
    <property type="term" value="P:fatty acid biosynthetic process"/>
    <property type="evidence" value="ECO:0007669"/>
    <property type="project" value="UniProtKB-KW"/>
</dbReference>
<evidence type="ECO:0000256" key="9">
    <source>
        <dbReference type="ARBA" id="ARBA00022857"/>
    </source>
</evidence>
<evidence type="ECO:0000256" key="1">
    <source>
        <dbReference type="ARBA" id="ARBA00012873"/>
    </source>
</evidence>
<dbReference type="CDD" id="cd05195">
    <property type="entry name" value="enoyl_red"/>
    <property type="match status" value="1"/>
</dbReference>
<dbReference type="Pfam" id="PF21089">
    <property type="entry name" value="PKS_DH_N"/>
    <property type="match status" value="1"/>
</dbReference>
<dbReference type="InterPro" id="IPR016036">
    <property type="entry name" value="Malonyl_transacylase_ACP-bd"/>
</dbReference>
<dbReference type="Pfam" id="PF16197">
    <property type="entry name" value="KAsynt_C_assoc"/>
    <property type="match status" value="1"/>
</dbReference>
<dbReference type="InterPro" id="IPR013968">
    <property type="entry name" value="PKS_KR"/>
</dbReference>
<dbReference type="InterPro" id="IPR011032">
    <property type="entry name" value="GroES-like_sf"/>
</dbReference>
<dbReference type="InterPro" id="IPR009081">
    <property type="entry name" value="PP-bd_ACP"/>
</dbReference>
<name>A0AAE1D8V9_9GAST</name>
<dbReference type="InterPro" id="IPR014031">
    <property type="entry name" value="Ketoacyl_synth_C"/>
</dbReference>
<protein>
    <recommendedName>
        <fullName evidence="2">Fatty acid synthase</fullName>
        <ecNumber evidence="1">2.3.1.85</ecNumber>
    </recommendedName>
</protein>
<comment type="catalytic activity">
    <reaction evidence="15">
        <text>acetyl-CoA + n malonyl-CoA + 2n NADPH + 2n H(+) = a long-chain fatty acid + (n+1) CoA + n CO2 + 2n NADP(+).</text>
        <dbReference type="EC" id="2.3.1.85"/>
    </reaction>
</comment>
<dbReference type="SUPFAM" id="SSF53335">
    <property type="entry name" value="S-adenosyl-L-methionine-dependent methyltransferases"/>
    <property type="match status" value="1"/>
</dbReference>
<evidence type="ECO:0000256" key="5">
    <source>
        <dbReference type="ARBA" id="ARBA00022553"/>
    </source>
</evidence>
<dbReference type="InterPro" id="IPR036736">
    <property type="entry name" value="ACP-like_sf"/>
</dbReference>
<dbReference type="InterPro" id="IPR049391">
    <property type="entry name" value="FAS_pseudo-KR"/>
</dbReference>
<dbReference type="PDB" id="9CQ9">
    <property type="method" value="EM"/>
    <property type="resolution" value="3.50 A"/>
    <property type="chains" value="A/B=1-2268"/>
</dbReference>
<evidence type="ECO:0000256" key="10">
    <source>
        <dbReference type="ARBA" id="ARBA00023002"/>
    </source>
</evidence>
<dbReference type="GO" id="GO:0016491">
    <property type="term" value="F:oxidoreductase activity"/>
    <property type="evidence" value="ECO:0007669"/>
    <property type="project" value="UniProtKB-KW"/>
</dbReference>
<accession>A0AAE1D8V9</accession>
<reference evidence="21" key="1">
    <citation type="journal article" date="2023" name="G3 (Bethesda)">
        <title>A reference genome for the long-term kleptoplast-retaining sea slug Elysia crispata morphotype clarki.</title>
        <authorList>
            <person name="Eastman K.E."/>
            <person name="Pendleton A.L."/>
            <person name="Shaikh M.A."/>
            <person name="Suttiyut T."/>
            <person name="Ogas R."/>
            <person name="Tomko P."/>
            <person name="Gavelis G."/>
            <person name="Widhalm J.R."/>
            <person name="Wisecaver J.H."/>
        </authorList>
    </citation>
    <scope>NUCLEOTIDE SEQUENCE</scope>
    <source>
        <strain evidence="21">ECLA1</strain>
    </source>
</reference>
<dbReference type="Pfam" id="PF00550">
    <property type="entry name" value="PP-binding"/>
    <property type="match status" value="1"/>
</dbReference>
<evidence type="ECO:0000256" key="6">
    <source>
        <dbReference type="ARBA" id="ARBA00022679"/>
    </source>
</evidence>
<dbReference type="GO" id="GO:0016787">
    <property type="term" value="F:hydrolase activity"/>
    <property type="evidence" value="ECO:0007669"/>
    <property type="project" value="UniProtKB-KW"/>
</dbReference>
<dbReference type="PROSITE" id="PS52019">
    <property type="entry name" value="PKS_MFAS_DH"/>
    <property type="match status" value="1"/>
</dbReference>
<feature type="region of interest" description="Disordered" evidence="17">
    <location>
        <begin position="1"/>
        <end position="21"/>
    </location>
</feature>
<feature type="domain" description="PKS/mFAS DH" evidence="20">
    <location>
        <begin position="871"/>
        <end position="1136"/>
    </location>
</feature>
<dbReference type="PROSITE" id="PS50075">
    <property type="entry name" value="CARRIER"/>
    <property type="match status" value="1"/>
</dbReference>
<keyword evidence="12" id="KW-0443">Lipid metabolism</keyword>
<keyword evidence="23 24" id="KW-0002">3D-structure</keyword>
<feature type="active site" description="Proton acceptor; for dehydratase activity" evidence="16">
    <location>
        <position position="902"/>
    </location>
</feature>
<dbReference type="CDD" id="cd08954">
    <property type="entry name" value="KR_1_FAS_SDR_x"/>
    <property type="match status" value="1"/>
</dbReference>
<dbReference type="SUPFAM" id="SSF53901">
    <property type="entry name" value="Thiolase-like"/>
    <property type="match status" value="1"/>
</dbReference>
<dbReference type="Gene3D" id="3.40.50.720">
    <property type="entry name" value="NAD(P)-binding Rossmann-like Domain"/>
    <property type="match status" value="1"/>
</dbReference>
<keyword evidence="9" id="KW-0521">NADP</keyword>
<keyword evidence="22" id="KW-1185">Reference proteome</keyword>
<dbReference type="SMR" id="A0AAE1D8V9"/>
<dbReference type="SUPFAM" id="SSF52151">
    <property type="entry name" value="FabD/lysophospholipase-like"/>
    <property type="match status" value="1"/>
</dbReference>
<keyword evidence="5" id="KW-0597">Phosphoprotein</keyword>
<keyword evidence="3" id="KW-0596">Phosphopantetheine</keyword>
<dbReference type="InterPro" id="IPR036291">
    <property type="entry name" value="NAD(P)-bd_dom_sf"/>
</dbReference>
<evidence type="ECO:0000259" key="18">
    <source>
        <dbReference type="PROSITE" id="PS50075"/>
    </source>
</evidence>
<dbReference type="InterPro" id="IPR032821">
    <property type="entry name" value="PKS_assoc"/>
</dbReference>
<feature type="domain" description="Carrier" evidence="18">
    <location>
        <begin position="2197"/>
        <end position="2268"/>
    </location>
</feature>
<dbReference type="InterPro" id="IPR001227">
    <property type="entry name" value="Ac_transferase_dom_sf"/>
</dbReference>
<keyword evidence="6" id="KW-0808">Transferase</keyword>
<evidence type="ECO:0000313" key="21">
    <source>
        <dbReference type="EMBL" id="KAK3760723.1"/>
    </source>
</evidence>
<dbReference type="Pfam" id="PF21149">
    <property type="entry name" value="FAS_pseudo-KR"/>
    <property type="match status" value="1"/>
</dbReference>
<dbReference type="InterPro" id="IPR042104">
    <property type="entry name" value="PKS_dehydratase_sf"/>
</dbReference>
<dbReference type="Pfam" id="PF13602">
    <property type="entry name" value="ADH_zinc_N_2"/>
    <property type="match status" value="1"/>
</dbReference>
<feature type="region of interest" description="N-terminal hotdog fold" evidence="16">
    <location>
        <begin position="871"/>
        <end position="995"/>
    </location>
</feature>
<feature type="active site" description="Proton donor; for dehydratase activity" evidence="16">
    <location>
        <position position="1057"/>
    </location>
</feature>
<dbReference type="Pfam" id="PF00698">
    <property type="entry name" value="Acyl_transf_1"/>
    <property type="match status" value="1"/>
</dbReference>
<keyword evidence="14" id="KW-0511">Multifunctional enzyme</keyword>
<dbReference type="CDD" id="cd00833">
    <property type="entry name" value="PKS"/>
    <property type="match status" value="1"/>
</dbReference>
<dbReference type="InterPro" id="IPR057326">
    <property type="entry name" value="KR_dom"/>
</dbReference>
<sequence>MAPETSQRKEPSKESNSTPQAYLPYSGDIVIAGISGRYPESDNVGEFRDHLYGKVDMLTSDDRRWKMGHLNLPRVAGKLKSVDMCDAEFFNLSSKQAEMTDPQTRMMLEVCYEALVDAGESLSSVKGTRTGVYVAISSSEPEQAWISRQDPYIVMGCPHNMSPNRISFFFDVHGPSVAIDTACSSALVALETAYLHMRTGVIDSAFVAGANICFRALTSKVYLNMGMLGPEACKAFDSSGNGFVRAEIVSAIFLKKSTESKRSYCSVVNIKTNNDGFTPQGLTFPNGRIQEQLMRDVYAESKLNPKEVSYFECHGTGTPAGDPQETNAIHRVMCTPDKRDPLLIGSVKSNMGHAETGSGLASITKVILAMHEGVIASNLHYKAPNPNCDGLLDGTMVVVTDNTPWDGGFMAINSFGMGGSNAHAIFRSYDVTATKLHPASTKPRLFTYSARTEHGLRAILREAHKHATNVEFHALCQESADMPLGSMPYRGATILNGQQEYEVVEKCKSKAREVWFVYAGMGSQWVGMARCLMALDVFRRSIENSATVLKPFGVDLLNILMEGTEETLRSILNPFVCITSIQVALTDLLWSMGIQPGGVVGHSMGEVGCAYCDGCLSAEEAVLTAYWRGKCVTDGQLPPGKMAAVGLTWEEAKAQCPPGVVPACHNAEDSVTISGASDAMLQFMKELKAKDVFVREVNSSDIAYHSYFMDKIHGSLKDALTKVISPKPRTSRWVPTSVPEDLWDTPQARSSSAEFHANNLVSPVLFYEALQKIPPTAIVIEIAPHGLLQSVIKRTLGSDSICVGLQKRNFPDNIEFLFASLGKCFANGLSLNSLTVYPPVQFPVPRGTPRLSDMIATAWDHSTQWLVPENEDFEGQVQSSGSDASYCIDVTEDSPDRYLLDHQVDGRELFPACGCLVLAWKTLATLNGRDFEQMPVRLSRVEIHQAMFLRKSGSATVTVSVMPRTGEFQVCENENLLASGFVTCPEQDVLETRQHTRTGPSLCDMAVTEVLTRDEVYRELILRGYEYGPYFQGILRASVDGQETDITWDGRWISFMDAVLQMELLARPGDFQMLPIKFQSINIDPRVQPAPPTDSDDIVVVPGRSDPVLSIVSAGGIEIRGLETISAARRLTHAPEVVEEYRFVPHHVTQKEHPQSKVPDTFVNIREYADACLVFALQGIKRWLSQDKDKVLPQKELLQDAVDLASNDSTESSSSDFTSAKATLEKMLTHENGHHQQRFGLFHSLNIAFSEPLEIGFQETLRTKLHHKRFELWDDCLTSAVECADNVKLCIDTAAENTTSHIVNVLEAGASKGAFYRRAIPEALAKFPGKDYRYTVGDVTPVDDAKEFSLKTLQFDPYDPENFPASQAHAHDLLVLKWVLHQQEKLDDVMAGFCSFVKPGGFILVQEFVHRLPTLLALEVVADHPMSRKNGDRILGRYYSDSLWREFFGRHGLVEILHRSDGVSSSMFLLRKRVEIVTPPAVINMDDLNCSWLEEVKAKYSDLENGPEDARLWLVGKSDCNGMLGFFNCLRREPGSDKVRCVQVANLNRPDAKLPDLSPDGAEFKRLAEMDLAFNVYRDEQWGAYRHLAITDEQRRHKLPTAHAFVDSLTPGDLLTLSWVMSPLSIHATPEKERDCELCTVYLAGVNSRDLLLANGKLRRDDLPSGMFYKEGVLGIEFSGRDSKGKRVMGLCAPPALATSVLCLRSCLWSVPQHWSLEEAVTVPVAYSTAYYSLVVRGHLRQGETVLVHGGGSPVGQAAIAVALSCGCEIFTSTRTAEESSSLKSMFPRLKERNFCSLSDASFERYIKSETNGRGVDIILNSATGELLSSSVRLLASRGRFLNLATDRVTDAELAFLSCGRKDMSFHDINLDTLIDSQGPEWTELTSLVQKGIQSGVVKPLARTVFGMDKLIEVFRLVEEGRQPDKTLIKVRDEEAEKITLPAKRTFEAVPRTFFHPSKSYVIIGGMGGFGLELSHWMVLRGVRRLVLTSRNGITTGYQTRKINFLRNLGAEVVVTAINVTSLEAVECLIKTALDKGPVGGFFNLGLNLRDALLVEQTAENYKQTLEAKIQTTSLLDRSSRSQKIRSTLDHFVMFSSLSAGHGIPGQTNYGWGNSFMDRLCERRREDGLPGLSIQWASIADVGFVGTKGNNVIIEGKRPQRMYNCLQVCDYFLSQSRPVVACHVLAEKAKAAVEGEETVGQQVTKAVGNVLGLKSVSGVDPDKVFLDLGLDSLMSVEIKQMLERDLDLTLGTKDIQMLTFAQLQALVQ</sequence>
<dbReference type="PANTHER" id="PTHR43775:SF7">
    <property type="entry name" value="FATTY ACID SYNTHASE"/>
    <property type="match status" value="1"/>
</dbReference>
<evidence type="ECO:0000256" key="2">
    <source>
        <dbReference type="ARBA" id="ARBA00018769"/>
    </source>
</evidence>
<dbReference type="EC" id="2.3.1.85" evidence="1"/>
<evidence type="ECO:0000256" key="11">
    <source>
        <dbReference type="ARBA" id="ARBA00023027"/>
    </source>
</evidence>
<evidence type="ECO:0000259" key="19">
    <source>
        <dbReference type="PROSITE" id="PS52004"/>
    </source>
</evidence>
<keyword evidence="11" id="KW-0520">NAD</keyword>
<dbReference type="SMART" id="SM00823">
    <property type="entry name" value="PKS_PP"/>
    <property type="match status" value="1"/>
</dbReference>
<evidence type="ECO:0000259" key="20">
    <source>
        <dbReference type="PROSITE" id="PS52019"/>
    </source>
</evidence>
<evidence type="ECO:0000256" key="4">
    <source>
        <dbReference type="ARBA" id="ARBA00022516"/>
    </source>
</evidence>
<dbReference type="InterPro" id="IPR020843">
    <property type="entry name" value="ER"/>
</dbReference>
<evidence type="ECO:0007829" key="24">
    <source>
        <dbReference type="PDB" id="9CQ9"/>
    </source>
</evidence>
<evidence type="ECO:0000256" key="8">
    <source>
        <dbReference type="ARBA" id="ARBA00022832"/>
    </source>
</evidence>
<dbReference type="Gene3D" id="3.40.366.10">
    <property type="entry name" value="Malonyl-Coenzyme A Acyl Carrier Protein, domain 2"/>
    <property type="match status" value="1"/>
</dbReference>
<dbReference type="SUPFAM" id="SSF50129">
    <property type="entry name" value="GroES-like"/>
    <property type="match status" value="1"/>
</dbReference>
<dbReference type="Pfam" id="PF02801">
    <property type="entry name" value="Ketoacyl-synt_C"/>
    <property type="match status" value="1"/>
</dbReference>
<dbReference type="EMBL" id="JAWDGP010004963">
    <property type="protein sequence ID" value="KAK3760723.1"/>
    <property type="molecule type" value="Genomic_DNA"/>
</dbReference>
<evidence type="ECO:0000313" key="22">
    <source>
        <dbReference type="Proteomes" id="UP001283361"/>
    </source>
</evidence>
<keyword evidence="13" id="KW-0275">Fatty acid biosynthesis</keyword>
<dbReference type="InterPro" id="IPR049552">
    <property type="entry name" value="PKS_DH_N"/>
</dbReference>
<feature type="region of interest" description="C-terminal hotdog fold" evidence="16">
    <location>
        <begin position="1007"/>
        <end position="1136"/>
    </location>
</feature>
<dbReference type="Gene3D" id="3.10.129.110">
    <property type="entry name" value="Polyketide synthase dehydratase"/>
    <property type="match status" value="1"/>
</dbReference>
<dbReference type="SMART" id="SM00822">
    <property type="entry name" value="PKS_KR"/>
    <property type="match status" value="1"/>
</dbReference>
<dbReference type="GO" id="GO:0031177">
    <property type="term" value="F:phosphopantetheine binding"/>
    <property type="evidence" value="ECO:0007669"/>
    <property type="project" value="InterPro"/>
</dbReference>
<dbReference type="Gene3D" id="1.10.1200.10">
    <property type="entry name" value="ACP-like"/>
    <property type="match status" value="1"/>
</dbReference>
<dbReference type="SMART" id="SM00827">
    <property type="entry name" value="PKS_AT"/>
    <property type="match status" value="1"/>
</dbReference>
<dbReference type="PROSITE" id="PS00606">
    <property type="entry name" value="KS3_1"/>
    <property type="match status" value="1"/>
</dbReference>
<dbReference type="InterPro" id="IPR020841">
    <property type="entry name" value="PKS_Beta-ketoAc_synthase_dom"/>
</dbReference>
<evidence type="ECO:0007829" key="23">
    <source>
        <dbReference type="PDB" id="9CQ1"/>
    </source>
</evidence>
<dbReference type="Proteomes" id="UP001283361">
    <property type="component" value="Unassembled WGS sequence"/>
</dbReference>